<feature type="signal peptide" evidence="1">
    <location>
        <begin position="1"/>
        <end position="17"/>
    </location>
</feature>
<evidence type="ECO:0000256" key="1">
    <source>
        <dbReference type="SAM" id="SignalP"/>
    </source>
</evidence>
<proteinExistence type="predicted"/>
<evidence type="ECO:0000313" key="3">
    <source>
        <dbReference type="Proteomes" id="UP000518300"/>
    </source>
</evidence>
<keyword evidence="1" id="KW-0732">Signal</keyword>
<dbReference type="PROSITE" id="PS51257">
    <property type="entry name" value="PROKAR_LIPOPROTEIN"/>
    <property type="match status" value="1"/>
</dbReference>
<reference evidence="2 3" key="1">
    <citation type="submission" date="2020-04" db="EMBL/GenBank/DDBJ databases">
        <title>Draft genome of Pyxidicoccus fallax type strain.</title>
        <authorList>
            <person name="Whitworth D.E."/>
        </authorList>
    </citation>
    <scope>NUCLEOTIDE SEQUENCE [LARGE SCALE GENOMIC DNA]</scope>
    <source>
        <strain evidence="2 3">DSM 14698</strain>
    </source>
</reference>
<organism evidence="2 3">
    <name type="scientific">Pyxidicoccus fallax</name>
    <dbReference type="NCBI Taxonomy" id="394095"/>
    <lineage>
        <taxon>Bacteria</taxon>
        <taxon>Pseudomonadati</taxon>
        <taxon>Myxococcota</taxon>
        <taxon>Myxococcia</taxon>
        <taxon>Myxococcales</taxon>
        <taxon>Cystobacterineae</taxon>
        <taxon>Myxococcaceae</taxon>
        <taxon>Pyxidicoccus</taxon>
    </lineage>
</organism>
<dbReference type="AlphaFoldDB" id="A0A848LBZ0"/>
<keyword evidence="3" id="KW-1185">Reference proteome</keyword>
<gene>
    <name evidence="2" type="ORF">HG543_17145</name>
</gene>
<accession>A0A848LBZ0</accession>
<evidence type="ECO:0008006" key="4">
    <source>
        <dbReference type="Google" id="ProtNLM"/>
    </source>
</evidence>
<protein>
    <recommendedName>
        <fullName evidence="4">Lipoprotein</fullName>
    </recommendedName>
</protein>
<name>A0A848LBZ0_9BACT</name>
<sequence length="209" mass="21783">MQMLKRAVYLCAAATLAACGGQEPQQEPGAETATQEAALTQGTSQGCTFNIFSFQRPGVLPPTHDIRLNRAASDTCAWPQASLLLGTSYNYTPSISLAANDLGVAVSFTYKSSPSGSSGSVLGLQHVDPATMTFVRNEGLAAGRFGSGSIYSGNLTIEADGTTLKVQGTKYGAISGETIIVPGSTSNSNYIATYPNFFTSTTPRTVVAY</sequence>
<dbReference type="EMBL" id="JABBJJ010000071">
    <property type="protein sequence ID" value="NMO16570.1"/>
    <property type="molecule type" value="Genomic_DNA"/>
</dbReference>
<feature type="chain" id="PRO_5032829381" description="Lipoprotein" evidence="1">
    <location>
        <begin position="18"/>
        <end position="209"/>
    </location>
</feature>
<dbReference type="RefSeq" id="WP_169345857.1">
    <property type="nucleotide sequence ID" value="NZ_JABBJJ010000071.1"/>
</dbReference>
<dbReference type="Proteomes" id="UP000518300">
    <property type="component" value="Unassembled WGS sequence"/>
</dbReference>
<evidence type="ECO:0000313" key="2">
    <source>
        <dbReference type="EMBL" id="NMO16570.1"/>
    </source>
</evidence>
<comment type="caution">
    <text evidence="2">The sequence shown here is derived from an EMBL/GenBank/DDBJ whole genome shotgun (WGS) entry which is preliminary data.</text>
</comment>